<comment type="caution">
    <text evidence="1">The sequence shown here is derived from an EMBL/GenBank/DDBJ whole genome shotgun (WGS) entry which is preliminary data.</text>
</comment>
<keyword evidence="2" id="KW-1185">Reference proteome</keyword>
<dbReference type="EMBL" id="QGMI01000055">
    <property type="protein sequence ID" value="TVY48220.1"/>
    <property type="molecule type" value="Genomic_DNA"/>
</dbReference>
<dbReference type="AlphaFoldDB" id="A0A8H8S4Y6"/>
<gene>
    <name evidence="1" type="ORF">LOCC1_G001882</name>
</gene>
<dbReference type="OrthoDB" id="4828117at2759"/>
<organism evidence="1 2">
    <name type="scientific">Lachnellula occidentalis</name>
    <dbReference type="NCBI Taxonomy" id="215460"/>
    <lineage>
        <taxon>Eukaryota</taxon>
        <taxon>Fungi</taxon>
        <taxon>Dikarya</taxon>
        <taxon>Ascomycota</taxon>
        <taxon>Pezizomycotina</taxon>
        <taxon>Leotiomycetes</taxon>
        <taxon>Helotiales</taxon>
        <taxon>Lachnaceae</taxon>
        <taxon>Lachnellula</taxon>
    </lineage>
</organism>
<protein>
    <submittedName>
        <fullName evidence="1">Uncharacterized protein</fullName>
    </submittedName>
</protein>
<accession>A0A8H8S4Y6</accession>
<proteinExistence type="predicted"/>
<sequence>MPNWKTYESSVRLLSAIVAAHPGLKLNYDDVARFYGGDAKYKAVWSRMTQIKNTAKLLTAAVDNGQDPINVEISDTRGSTKAQGSDWHFSLAFSCSSAPTCLALFCNFYY</sequence>
<evidence type="ECO:0000313" key="2">
    <source>
        <dbReference type="Proteomes" id="UP000443090"/>
    </source>
</evidence>
<dbReference type="Proteomes" id="UP000443090">
    <property type="component" value="Unassembled WGS sequence"/>
</dbReference>
<evidence type="ECO:0000313" key="1">
    <source>
        <dbReference type="EMBL" id="TVY48220.1"/>
    </source>
</evidence>
<reference evidence="1 2" key="1">
    <citation type="submission" date="2018-05" db="EMBL/GenBank/DDBJ databases">
        <title>Genome sequencing and assembly of the regulated plant pathogen Lachnellula willkommii and related sister species for the development of diagnostic species identification markers.</title>
        <authorList>
            <person name="Giroux E."/>
            <person name="Bilodeau G."/>
        </authorList>
    </citation>
    <scope>NUCLEOTIDE SEQUENCE [LARGE SCALE GENOMIC DNA]</scope>
    <source>
        <strain evidence="1 2">CBS 160.35</strain>
    </source>
</reference>
<name>A0A8H8S4Y6_9HELO</name>